<reference evidence="2" key="1">
    <citation type="submission" date="2018-12" db="EMBL/GenBank/DDBJ databases">
        <title>Tengunoibacter tsumagoiensis gen. nov., sp. nov., Dictyobacter kobayashii sp. nov., D. alpinus sp. nov., and D. joshuensis sp. nov. and description of Dictyobacteraceae fam. nov. within the order Ktedonobacterales isolated from Tengu-no-mugimeshi.</title>
        <authorList>
            <person name="Wang C.M."/>
            <person name="Zheng Y."/>
            <person name="Sakai Y."/>
            <person name="Toyoda A."/>
            <person name="Minakuchi Y."/>
            <person name="Abe K."/>
            <person name="Yokota A."/>
            <person name="Yabe S."/>
        </authorList>
    </citation>
    <scope>NUCLEOTIDE SEQUENCE [LARGE SCALE GENOMIC DNA]</scope>
    <source>
        <strain evidence="2">S-27</strain>
    </source>
</reference>
<gene>
    <name evidence="1" type="ORF">KDAU_71630</name>
</gene>
<sequence length="161" mass="17925">MSYNRGYLLGRLFAQLARQGMLQGDPEQVYQTASTAPPQVLPAALALAIQQGKEVDLYALTQLLPTDAFNSPLNRREQGAFALGYLHERSGYPMPGAEDEDDEPDLTERYELRIDPPLKEWIKRHGGGPFIRALLRAERLKQSQAATVSLAQEISTEEDKG</sequence>
<comment type="caution">
    <text evidence="1">The sequence shown here is derived from an EMBL/GenBank/DDBJ whole genome shotgun (WGS) entry which is preliminary data.</text>
</comment>
<dbReference type="Proteomes" id="UP000287224">
    <property type="component" value="Unassembled WGS sequence"/>
</dbReference>
<organism evidence="1 2">
    <name type="scientific">Dictyobacter aurantiacus</name>
    <dbReference type="NCBI Taxonomy" id="1936993"/>
    <lineage>
        <taxon>Bacteria</taxon>
        <taxon>Bacillati</taxon>
        <taxon>Chloroflexota</taxon>
        <taxon>Ktedonobacteria</taxon>
        <taxon>Ktedonobacterales</taxon>
        <taxon>Dictyobacteraceae</taxon>
        <taxon>Dictyobacter</taxon>
    </lineage>
</organism>
<dbReference type="AlphaFoldDB" id="A0A401ZSS1"/>
<dbReference type="OrthoDB" id="9778918at2"/>
<evidence type="ECO:0000313" key="2">
    <source>
        <dbReference type="Proteomes" id="UP000287224"/>
    </source>
</evidence>
<name>A0A401ZSS1_9CHLR</name>
<proteinExistence type="predicted"/>
<dbReference type="RefSeq" id="WP_126602614.1">
    <property type="nucleotide sequence ID" value="NZ_BIFQ01000002.1"/>
</dbReference>
<dbReference type="EMBL" id="BIFQ01000002">
    <property type="protein sequence ID" value="GCE09834.1"/>
    <property type="molecule type" value="Genomic_DNA"/>
</dbReference>
<keyword evidence="2" id="KW-1185">Reference proteome</keyword>
<accession>A0A401ZSS1</accession>
<evidence type="ECO:0000313" key="1">
    <source>
        <dbReference type="EMBL" id="GCE09834.1"/>
    </source>
</evidence>
<protein>
    <submittedName>
        <fullName evidence="1">Uncharacterized protein</fullName>
    </submittedName>
</protein>